<dbReference type="OrthoDB" id="3254104at2759"/>
<organism evidence="2 3">
    <name type="scientific">Aspergillus ochraceoroseus IBT 24754</name>
    <dbReference type="NCBI Taxonomy" id="1392256"/>
    <lineage>
        <taxon>Eukaryota</taxon>
        <taxon>Fungi</taxon>
        <taxon>Dikarya</taxon>
        <taxon>Ascomycota</taxon>
        <taxon>Pezizomycotina</taxon>
        <taxon>Eurotiomycetes</taxon>
        <taxon>Eurotiomycetidae</taxon>
        <taxon>Eurotiales</taxon>
        <taxon>Aspergillaceae</taxon>
        <taxon>Aspergillus</taxon>
        <taxon>Aspergillus subgen. Nidulantes</taxon>
    </lineage>
</organism>
<reference evidence="2 3" key="1">
    <citation type="journal article" date="2018" name="Proc. Natl. Acad. Sci. U.S.A.">
        <title>Linking secondary metabolites to gene clusters through genome sequencing of six diverse Aspergillus species.</title>
        <authorList>
            <person name="Kaerboelling I."/>
            <person name="Vesth T.C."/>
            <person name="Frisvad J.C."/>
            <person name="Nybo J.L."/>
            <person name="Theobald S."/>
            <person name="Kuo A."/>
            <person name="Bowyer P."/>
            <person name="Matsuda Y."/>
            <person name="Mondo S."/>
            <person name="Lyhne E.K."/>
            <person name="Kogle M.E."/>
            <person name="Clum A."/>
            <person name="Lipzen A."/>
            <person name="Salamov A."/>
            <person name="Ngan C.Y."/>
            <person name="Daum C."/>
            <person name="Chiniquy J."/>
            <person name="Barry K."/>
            <person name="LaButti K."/>
            <person name="Haridas S."/>
            <person name="Simmons B.A."/>
            <person name="Magnuson J.K."/>
            <person name="Mortensen U.H."/>
            <person name="Larsen T.O."/>
            <person name="Grigoriev I.V."/>
            <person name="Baker S.E."/>
            <person name="Andersen M.R."/>
        </authorList>
    </citation>
    <scope>NUCLEOTIDE SEQUENCE [LARGE SCALE GENOMIC DNA]</scope>
    <source>
        <strain evidence="2 3">IBT 24754</strain>
    </source>
</reference>
<sequence length="252" mass="28126">MSRSSHIQYQELGGWSTPAQPIPQEDPVRGIWKFLAGVSSHLALIGFLVISLAFGSPENPPHVNKTATVVVSAVLIGIAYSLSFCLVLLHIHDRIFLIHSVLMYVFFFFGPRMRPLYAICCPTLTSSGPCLISNLFALFNVVLNILCRNFLPMGLLETLSMSFSATFAFLYALGALWLYARDVNEGIRVESNGATILLTDEEMQRQQLQRLLEQNSPRKVLSPKAMQKTFRVNVPARLNSFMPPPREGGYYG</sequence>
<dbReference type="VEuPathDB" id="FungiDB:P175DRAFT_0431098"/>
<dbReference type="EMBL" id="MSFN02000002">
    <property type="protein sequence ID" value="PTU22935.1"/>
    <property type="molecule type" value="Genomic_DNA"/>
</dbReference>
<dbReference type="AlphaFoldDB" id="A0A2T5M328"/>
<evidence type="ECO:0000313" key="2">
    <source>
        <dbReference type="EMBL" id="PTU22935.1"/>
    </source>
</evidence>
<dbReference type="RefSeq" id="XP_040754327.1">
    <property type="nucleotide sequence ID" value="XM_040893464.1"/>
</dbReference>
<feature type="transmembrane region" description="Helical" evidence="1">
    <location>
        <begin position="126"/>
        <end position="147"/>
    </location>
</feature>
<evidence type="ECO:0000313" key="3">
    <source>
        <dbReference type="Proteomes" id="UP000244073"/>
    </source>
</evidence>
<accession>A0A2T5M328</accession>
<feature type="transmembrane region" description="Helical" evidence="1">
    <location>
        <begin position="159"/>
        <end position="180"/>
    </location>
</feature>
<feature type="transmembrane region" description="Helical" evidence="1">
    <location>
        <begin position="34"/>
        <end position="55"/>
    </location>
</feature>
<evidence type="ECO:0000256" key="1">
    <source>
        <dbReference type="SAM" id="Phobius"/>
    </source>
</evidence>
<name>A0A2T5M328_9EURO</name>
<proteinExistence type="predicted"/>
<keyword evidence="1" id="KW-0472">Membrane</keyword>
<keyword evidence="1" id="KW-0812">Transmembrane</keyword>
<comment type="caution">
    <text evidence="2">The sequence shown here is derived from an EMBL/GenBank/DDBJ whole genome shotgun (WGS) entry which is preliminary data.</text>
</comment>
<dbReference type="GeneID" id="63810346"/>
<keyword evidence="1" id="KW-1133">Transmembrane helix</keyword>
<gene>
    <name evidence="2" type="ORF">P175DRAFT_0431098</name>
</gene>
<dbReference type="Proteomes" id="UP000244073">
    <property type="component" value="Unassembled WGS sequence"/>
</dbReference>
<feature type="transmembrane region" description="Helical" evidence="1">
    <location>
        <begin position="67"/>
        <end position="89"/>
    </location>
</feature>
<protein>
    <submittedName>
        <fullName evidence="2">Uncharacterized protein</fullName>
    </submittedName>
</protein>
<feature type="transmembrane region" description="Helical" evidence="1">
    <location>
        <begin position="96"/>
        <end position="114"/>
    </location>
</feature>